<dbReference type="eggNOG" id="ENOG50333DA">
    <property type="taxonomic scope" value="Bacteria"/>
</dbReference>
<evidence type="ECO:0000256" key="2">
    <source>
        <dbReference type="ARBA" id="ARBA00009194"/>
    </source>
</evidence>
<accession>D1A3A9</accession>
<dbReference type="OrthoDB" id="3369896at2"/>
<sequence>MHRRVTARRRLTATVAMSGALLLTLTGCLGEEGTQDQGAGGAFKAAAAQFMAQVSDKTEQADTYSMRMVSTANMTVQSQKVETRTESRMQVRLRPEPAMKGTVTTTMSGLDGLGAQAAQRPTEMVMIGGTIYMKLNLPQGGGSKPWLKMSLGDTGAEALAQAKQYGPAQMAQMLTASPDVHKVGEEVVEGVRTTHYAGTVDSNAGLGALSDKDRQELEKGLEKLGAGKMTIDIWVDEQGLPRKQIVKADMSLGTVDVTSHFSDYGRPVQVSAPPADQVGDFSSFLDDLGAPRFPGS</sequence>
<keyword evidence="3" id="KW-1003">Cell membrane</keyword>
<keyword evidence="6" id="KW-1185">Reference proteome</keyword>
<dbReference type="STRING" id="471852.Tcur_4352"/>
<dbReference type="Pfam" id="PF07161">
    <property type="entry name" value="LppX_LprAFG"/>
    <property type="match status" value="1"/>
</dbReference>
<dbReference type="Proteomes" id="UP000001918">
    <property type="component" value="Chromosome"/>
</dbReference>
<dbReference type="HOGENOM" id="CLU_076599_0_0_11"/>
<dbReference type="InterPro" id="IPR029046">
    <property type="entry name" value="LolA/LolB/LppX"/>
</dbReference>
<dbReference type="AlphaFoldDB" id="D1A3A9"/>
<evidence type="ECO:0000256" key="3">
    <source>
        <dbReference type="ARBA" id="ARBA00022475"/>
    </source>
</evidence>
<evidence type="ECO:0000313" key="6">
    <source>
        <dbReference type="Proteomes" id="UP000001918"/>
    </source>
</evidence>
<dbReference type="EMBL" id="CP001738">
    <property type="protein sequence ID" value="ACY99879.1"/>
    <property type="molecule type" value="Genomic_DNA"/>
</dbReference>
<comment type="subcellular location">
    <subcellularLocation>
        <location evidence="1">Cell envelope</location>
    </subcellularLocation>
</comment>
<dbReference type="SUPFAM" id="SSF89392">
    <property type="entry name" value="Prokaryotic lipoproteins and lipoprotein localization factors"/>
    <property type="match status" value="1"/>
</dbReference>
<feature type="chain" id="PRO_5003020499" description="Lipoprotein" evidence="4">
    <location>
        <begin position="31"/>
        <end position="296"/>
    </location>
</feature>
<feature type="signal peptide" evidence="4">
    <location>
        <begin position="1"/>
        <end position="30"/>
    </location>
</feature>
<evidence type="ECO:0000256" key="1">
    <source>
        <dbReference type="ARBA" id="ARBA00004196"/>
    </source>
</evidence>
<keyword evidence="4" id="KW-0732">Signal</keyword>
<dbReference type="InterPro" id="IPR009830">
    <property type="entry name" value="LppX/LprAFG"/>
</dbReference>
<name>D1A3A9_THECD</name>
<proteinExistence type="inferred from homology"/>
<dbReference type="KEGG" id="tcu:Tcur_4352"/>
<evidence type="ECO:0000256" key="4">
    <source>
        <dbReference type="SAM" id="SignalP"/>
    </source>
</evidence>
<dbReference type="RefSeq" id="WP_012854662.1">
    <property type="nucleotide sequence ID" value="NC_013510.1"/>
</dbReference>
<keyword evidence="3" id="KW-0472">Membrane</keyword>
<reference evidence="5 6" key="1">
    <citation type="journal article" date="2011" name="Stand. Genomic Sci.">
        <title>Complete genome sequence of Thermomonospora curvata type strain (B9).</title>
        <authorList>
            <person name="Chertkov O."/>
            <person name="Sikorski J."/>
            <person name="Nolan M."/>
            <person name="Lapidus A."/>
            <person name="Lucas S."/>
            <person name="Del Rio T.G."/>
            <person name="Tice H."/>
            <person name="Cheng J.F."/>
            <person name="Goodwin L."/>
            <person name="Pitluck S."/>
            <person name="Liolios K."/>
            <person name="Ivanova N."/>
            <person name="Mavromatis K."/>
            <person name="Mikhailova N."/>
            <person name="Ovchinnikova G."/>
            <person name="Pati A."/>
            <person name="Chen A."/>
            <person name="Palaniappan K."/>
            <person name="Djao O.D."/>
            <person name="Land M."/>
            <person name="Hauser L."/>
            <person name="Chang Y.J."/>
            <person name="Jeffries C.D."/>
            <person name="Brettin T."/>
            <person name="Han C."/>
            <person name="Detter J.C."/>
            <person name="Rohde M."/>
            <person name="Goker M."/>
            <person name="Woyke T."/>
            <person name="Bristow J."/>
            <person name="Eisen J.A."/>
            <person name="Markowitz V."/>
            <person name="Hugenholtz P."/>
            <person name="Klenk H.P."/>
            <person name="Kyrpides N.C."/>
        </authorList>
    </citation>
    <scope>NUCLEOTIDE SEQUENCE [LARGE SCALE GENOMIC DNA]</scope>
    <source>
        <strain evidence="6">ATCC 19995 / DSM 43183 / JCM 3096 / KCTC 9072 / NBRC 15933 / NCIMB 10081 / Henssen B9</strain>
    </source>
</reference>
<dbReference type="Gene3D" id="2.50.20.20">
    <property type="match status" value="1"/>
</dbReference>
<gene>
    <name evidence="5" type="ordered locus">Tcur_4352</name>
</gene>
<organism evidence="5 6">
    <name type="scientific">Thermomonospora curvata (strain ATCC 19995 / DSM 43183 / JCM 3096 / KCTC 9072 / NBRC 15933 / NCIMB 10081 / Henssen B9)</name>
    <dbReference type="NCBI Taxonomy" id="471852"/>
    <lineage>
        <taxon>Bacteria</taxon>
        <taxon>Bacillati</taxon>
        <taxon>Actinomycetota</taxon>
        <taxon>Actinomycetes</taxon>
        <taxon>Streptosporangiales</taxon>
        <taxon>Thermomonosporaceae</taxon>
        <taxon>Thermomonospora</taxon>
    </lineage>
</organism>
<dbReference type="GO" id="GO:0030313">
    <property type="term" value="C:cell envelope"/>
    <property type="evidence" value="ECO:0007669"/>
    <property type="project" value="UniProtKB-SubCell"/>
</dbReference>
<evidence type="ECO:0000313" key="5">
    <source>
        <dbReference type="EMBL" id="ACY99879.1"/>
    </source>
</evidence>
<evidence type="ECO:0008006" key="7">
    <source>
        <dbReference type="Google" id="ProtNLM"/>
    </source>
</evidence>
<comment type="similarity">
    <text evidence="2">Belongs to the LppX/LprAFG lipoprotein family.</text>
</comment>
<protein>
    <recommendedName>
        <fullName evidence="7">Lipoprotein</fullName>
    </recommendedName>
</protein>
<dbReference type="PROSITE" id="PS51257">
    <property type="entry name" value="PROKAR_LIPOPROTEIN"/>
    <property type="match status" value="1"/>
</dbReference>